<feature type="domain" description="MucB/RseB C-terminal" evidence="7">
    <location>
        <begin position="219"/>
        <end position="316"/>
    </location>
</feature>
<evidence type="ECO:0000259" key="6">
    <source>
        <dbReference type="Pfam" id="PF03888"/>
    </source>
</evidence>
<gene>
    <name evidence="8" type="ORF">DDU33_07125</name>
</gene>
<dbReference type="EMBL" id="CP029206">
    <property type="protein sequence ID" value="AWI51269.1"/>
    <property type="molecule type" value="Genomic_DNA"/>
</dbReference>
<reference evidence="9" key="1">
    <citation type="submission" date="2018-05" db="EMBL/GenBank/DDBJ databases">
        <title>Complete genome sequence of Actinobacillus porcitonsillarum reference strain 9953L55 (CCUG 46996).</title>
        <authorList>
            <person name="Dona V."/>
            <person name="Perreten V."/>
        </authorList>
    </citation>
    <scope>NUCLEOTIDE SEQUENCE [LARGE SCALE GENOMIC DNA]</scope>
    <source>
        <strain evidence="9">9953L55</strain>
    </source>
</reference>
<feature type="domain" description="MucB/RseB N-terminal" evidence="6">
    <location>
        <begin position="26"/>
        <end position="191"/>
    </location>
</feature>
<dbReference type="PANTHER" id="PTHR38782">
    <property type="match status" value="1"/>
</dbReference>
<name>A0A2U8FJV0_9PAST</name>
<dbReference type="InterPro" id="IPR033436">
    <property type="entry name" value="MucB/RseB_C"/>
</dbReference>
<dbReference type="InterPro" id="IPR005588">
    <property type="entry name" value="MucB_RseB"/>
</dbReference>
<evidence type="ECO:0000256" key="5">
    <source>
        <dbReference type="SAM" id="SignalP"/>
    </source>
</evidence>
<evidence type="ECO:0000256" key="3">
    <source>
        <dbReference type="ARBA" id="ARBA00022729"/>
    </source>
</evidence>
<dbReference type="Gene3D" id="2.50.20.10">
    <property type="entry name" value="Lipoprotein localisation LolA/LolB/LppX"/>
    <property type="match status" value="1"/>
</dbReference>
<dbReference type="GO" id="GO:0045152">
    <property type="term" value="F:antisigma factor binding"/>
    <property type="evidence" value="ECO:0007669"/>
    <property type="project" value="TreeGrafter"/>
</dbReference>
<dbReference type="PANTHER" id="PTHR38782:SF1">
    <property type="entry name" value="SIGMA-E FACTOR REGULATORY PROTEIN RSEB"/>
    <property type="match status" value="1"/>
</dbReference>
<evidence type="ECO:0000256" key="1">
    <source>
        <dbReference type="ARBA" id="ARBA00004418"/>
    </source>
</evidence>
<evidence type="ECO:0000256" key="2">
    <source>
        <dbReference type="ARBA" id="ARBA00008150"/>
    </source>
</evidence>
<evidence type="ECO:0000313" key="8">
    <source>
        <dbReference type="EMBL" id="AWI51269.1"/>
    </source>
</evidence>
<proteinExistence type="inferred from homology"/>
<dbReference type="Gene3D" id="3.30.200.100">
    <property type="entry name" value="MucB/RseB, C-terminal domain"/>
    <property type="match status" value="1"/>
</dbReference>
<dbReference type="Proteomes" id="UP000244920">
    <property type="component" value="Chromosome"/>
</dbReference>
<dbReference type="PIRSF" id="PIRSF005427">
    <property type="entry name" value="RseB"/>
    <property type="match status" value="1"/>
</dbReference>
<sequence length="318" mass="37057">MKKINTFYLTLLWCFSSVSWATSTSPIQLLQNMVSAHKNTNYELRYILQQNNDIESFQYRHTIQLHKEFAQLLRLDNSREEIILRDNTVSYLGLTFKPFSLKSSHILDNLPSILYTDFSKLKNYQFTLLGKSRIADRIADIVKITPSDNSRYQYTLWIDDENSLLLKSIMQDHEGQTLEQFKVISQYVGNELLYVTPYLESLKLPPVIDTSLSEQNIKQDINWKLNWLPSGFYLVKGLKQGFITDTEKITKLESQLYSDGIFSFTVYVFPTEELSFNEQFFKQGNLTIFSHTVEDKNIVLIGDIPTESAKKIVFNITF</sequence>
<accession>A0A2U8FJV0</accession>
<dbReference type="RefSeq" id="WP_108924058.1">
    <property type="nucleotide sequence ID" value="NZ_CP029206.1"/>
</dbReference>
<evidence type="ECO:0000259" key="7">
    <source>
        <dbReference type="Pfam" id="PF17188"/>
    </source>
</evidence>
<evidence type="ECO:0000313" key="9">
    <source>
        <dbReference type="Proteomes" id="UP000244920"/>
    </source>
</evidence>
<dbReference type="CDD" id="cd16327">
    <property type="entry name" value="RseB"/>
    <property type="match status" value="1"/>
</dbReference>
<dbReference type="GO" id="GO:0030288">
    <property type="term" value="C:outer membrane-bounded periplasmic space"/>
    <property type="evidence" value="ECO:0007669"/>
    <property type="project" value="TreeGrafter"/>
</dbReference>
<keyword evidence="4" id="KW-0574">Periplasm</keyword>
<organism evidence="8 9">
    <name type="scientific">Actinobacillus porcitonsillarum</name>
    <dbReference type="NCBI Taxonomy" id="189834"/>
    <lineage>
        <taxon>Bacteria</taxon>
        <taxon>Pseudomonadati</taxon>
        <taxon>Pseudomonadota</taxon>
        <taxon>Gammaproteobacteria</taxon>
        <taxon>Pasteurellales</taxon>
        <taxon>Pasteurellaceae</taxon>
        <taxon>Actinobacillus</taxon>
    </lineage>
</organism>
<keyword evidence="3 5" id="KW-0732">Signal</keyword>
<dbReference type="InterPro" id="IPR033434">
    <property type="entry name" value="MucB/RseB_N"/>
</dbReference>
<evidence type="ECO:0000256" key="4">
    <source>
        <dbReference type="ARBA" id="ARBA00022764"/>
    </source>
</evidence>
<dbReference type="InterPro" id="IPR038484">
    <property type="entry name" value="MucB/RseB_C_sf"/>
</dbReference>
<dbReference type="GO" id="GO:0032885">
    <property type="term" value="P:regulation of polysaccharide biosynthetic process"/>
    <property type="evidence" value="ECO:0007669"/>
    <property type="project" value="TreeGrafter"/>
</dbReference>
<dbReference type="Pfam" id="PF03888">
    <property type="entry name" value="MucB_RseB"/>
    <property type="match status" value="1"/>
</dbReference>
<comment type="subcellular location">
    <subcellularLocation>
        <location evidence="1">Periplasm</location>
    </subcellularLocation>
</comment>
<feature type="chain" id="PRO_5015929509" evidence="5">
    <location>
        <begin position="22"/>
        <end position="318"/>
    </location>
</feature>
<dbReference type="AlphaFoldDB" id="A0A2U8FJV0"/>
<comment type="similarity">
    <text evidence="2">Belongs to the RseB family.</text>
</comment>
<protein>
    <submittedName>
        <fullName evidence="8">Negative regulator of sigmaE</fullName>
    </submittedName>
</protein>
<dbReference type="KEGG" id="apor:DDU33_07125"/>
<feature type="signal peptide" evidence="5">
    <location>
        <begin position="1"/>
        <end position="21"/>
    </location>
</feature>
<keyword evidence="9" id="KW-1185">Reference proteome</keyword>
<dbReference type="Pfam" id="PF17188">
    <property type="entry name" value="MucB_RseB_C"/>
    <property type="match status" value="1"/>
</dbReference>